<accession>A0ABN0HBX7</accession>
<dbReference type="EMBL" id="AHOM02000004">
    <property type="protein sequence ID" value="EJZ43015.1"/>
    <property type="molecule type" value="Genomic_DNA"/>
</dbReference>
<sequence length="44" mass="5442">MVRKRYDYRTKFKGLEASWEEFRKSQYDLVYPIYRAAYAPRFAA</sequence>
<reference evidence="1 2" key="1">
    <citation type="submission" date="2012-08" db="EMBL/GenBank/DDBJ databases">
        <authorList>
            <person name="Harkins D.M."/>
            <person name="Durkin A.S."/>
            <person name="Selengut J.D."/>
            <person name="Sanka R."/>
            <person name="DePew J."/>
            <person name="Purushe J."/>
            <person name="Matthias M.A."/>
            <person name="Vinetz J.M."/>
            <person name="Sutton G.G."/>
            <person name="Nelson W.C."/>
            <person name="Fouts D.E."/>
        </authorList>
    </citation>
    <scope>NUCLEOTIDE SEQUENCE [LARGE SCALE GENOMIC DNA]</scope>
    <source>
        <strain evidence="1 2">MMD4847</strain>
    </source>
</reference>
<evidence type="ECO:0000313" key="2">
    <source>
        <dbReference type="Proteomes" id="UP000018720"/>
    </source>
</evidence>
<gene>
    <name evidence="1" type="ORF">LEP1GSC178_3586</name>
</gene>
<evidence type="ECO:0000313" key="1">
    <source>
        <dbReference type="EMBL" id="EJZ43015.1"/>
    </source>
</evidence>
<comment type="caution">
    <text evidence="1">The sequence shown here is derived from an EMBL/GenBank/DDBJ whole genome shotgun (WGS) entry which is preliminary data.</text>
</comment>
<name>A0ABN0HBX7_9LEPT</name>
<keyword evidence="2" id="KW-1185">Reference proteome</keyword>
<organism evidence="1 2">
    <name type="scientific">Leptospira licerasiae str. MMD4847</name>
    <dbReference type="NCBI Taxonomy" id="1049971"/>
    <lineage>
        <taxon>Bacteria</taxon>
        <taxon>Pseudomonadati</taxon>
        <taxon>Spirochaetota</taxon>
        <taxon>Spirochaetia</taxon>
        <taxon>Leptospirales</taxon>
        <taxon>Leptospiraceae</taxon>
        <taxon>Leptospira</taxon>
    </lineage>
</organism>
<proteinExistence type="predicted"/>
<protein>
    <submittedName>
        <fullName evidence="1">Uncharacterized protein</fullName>
    </submittedName>
</protein>
<dbReference type="Proteomes" id="UP000018720">
    <property type="component" value="Unassembled WGS sequence"/>
</dbReference>